<dbReference type="GO" id="GO:0003676">
    <property type="term" value="F:nucleic acid binding"/>
    <property type="evidence" value="ECO:0007669"/>
    <property type="project" value="InterPro"/>
</dbReference>
<reference evidence="2" key="1">
    <citation type="submission" date="2015-05" db="EMBL/GenBank/DDBJ databases">
        <title>Permanent draft genome of Rhodopirellula islandicus K833.</title>
        <authorList>
            <person name="Kizina J."/>
            <person name="Richter M."/>
            <person name="Glockner F.O."/>
            <person name="Harder J."/>
        </authorList>
    </citation>
    <scope>NUCLEOTIDE SEQUENCE [LARGE SCALE GENOMIC DNA]</scope>
    <source>
        <strain evidence="2">K833</strain>
    </source>
</reference>
<evidence type="ECO:0000313" key="3">
    <source>
        <dbReference type="Proteomes" id="UP000036367"/>
    </source>
</evidence>
<accession>A0A0J1B434</accession>
<dbReference type="Gene3D" id="3.40.1350.10">
    <property type="match status" value="1"/>
</dbReference>
<name>A0A0J1B434_RHOIS</name>
<dbReference type="EMBL" id="LECT01000052">
    <property type="protein sequence ID" value="KLU01615.1"/>
    <property type="molecule type" value="Genomic_DNA"/>
</dbReference>
<comment type="caution">
    <text evidence="2">The sequence shown here is derived from an EMBL/GenBank/DDBJ whole genome shotgun (WGS) entry which is preliminary data.</text>
</comment>
<dbReference type="Pfam" id="PF11645">
    <property type="entry name" value="PDDEXK_5"/>
    <property type="match status" value="1"/>
</dbReference>
<dbReference type="OrthoDB" id="282784at2"/>
<dbReference type="AlphaFoldDB" id="A0A0J1B434"/>
<organism evidence="2 3">
    <name type="scientific">Rhodopirellula islandica</name>
    <dbReference type="NCBI Taxonomy" id="595434"/>
    <lineage>
        <taxon>Bacteria</taxon>
        <taxon>Pseudomonadati</taxon>
        <taxon>Planctomycetota</taxon>
        <taxon>Planctomycetia</taxon>
        <taxon>Pirellulales</taxon>
        <taxon>Pirellulaceae</taxon>
        <taxon>Rhodopirellula</taxon>
    </lineage>
</organism>
<dbReference type="Proteomes" id="UP000036367">
    <property type="component" value="Unassembled WGS sequence"/>
</dbReference>
<dbReference type="STRING" id="595434.RISK_006331"/>
<proteinExistence type="predicted"/>
<feature type="domain" description="PD(D/E)XK endonuclease" evidence="1">
    <location>
        <begin position="21"/>
        <end position="70"/>
    </location>
</feature>
<evidence type="ECO:0000259" key="1">
    <source>
        <dbReference type="Pfam" id="PF11645"/>
    </source>
</evidence>
<dbReference type="PATRIC" id="fig|595434.4.peg.6020"/>
<sequence>MPVRKTTILAATHQTLKNIAVESLIASWLMHDGWQVFRPMLDHAHKTDLLISDGPHFHRIQVKTFEKKKGQEFTNCWSPCPVDYVVFMVRNGNWGVITPGFTEKRRPIDHKEHRKFEKKKRDFLCAFHQI</sequence>
<dbReference type="InterPro" id="IPR011856">
    <property type="entry name" value="tRNA_endonuc-like_dom_sf"/>
</dbReference>
<protein>
    <recommendedName>
        <fullName evidence="1">PD(D/E)XK endonuclease domain-containing protein</fullName>
    </recommendedName>
</protein>
<dbReference type="InterPro" id="IPR021671">
    <property type="entry name" value="PD(D/E)XK_Endonuc"/>
</dbReference>
<evidence type="ECO:0000313" key="2">
    <source>
        <dbReference type="EMBL" id="KLU01615.1"/>
    </source>
</evidence>
<keyword evidence="3" id="KW-1185">Reference proteome</keyword>
<gene>
    <name evidence="2" type="ORF">RISK_006331</name>
</gene>